<dbReference type="PANTHER" id="PTHR34916">
    <property type="entry name" value="GI:13385330"/>
    <property type="match status" value="1"/>
</dbReference>
<dbReference type="OrthoDB" id="10024479at2759"/>
<dbReference type="InterPro" id="IPR032755">
    <property type="entry name" value="TSNAXIP1_N"/>
</dbReference>
<accession>A0A8J1XIP9</accession>
<keyword evidence="5" id="KW-1185">Reference proteome</keyword>
<feature type="region of interest" description="Disordered" evidence="3">
    <location>
        <begin position="123"/>
        <end position="155"/>
    </location>
</feature>
<evidence type="ECO:0000256" key="1">
    <source>
        <dbReference type="ARBA" id="ARBA00023054"/>
    </source>
</evidence>
<protein>
    <submittedName>
        <fullName evidence="4">Uncharacterized protein</fullName>
    </submittedName>
</protein>
<feature type="coiled-coil region" evidence="2">
    <location>
        <begin position="446"/>
        <end position="480"/>
    </location>
</feature>
<evidence type="ECO:0000313" key="5">
    <source>
        <dbReference type="Proteomes" id="UP000749559"/>
    </source>
</evidence>
<keyword evidence="1 2" id="KW-0175">Coiled coil</keyword>
<dbReference type="PANTHER" id="PTHR34916:SF1">
    <property type="entry name" value="GI:13385330"/>
    <property type="match status" value="1"/>
</dbReference>
<feature type="compositionally biased region" description="Acidic residues" evidence="3">
    <location>
        <begin position="529"/>
        <end position="546"/>
    </location>
</feature>
<name>A0A8J1XIP9_OWEFU</name>
<dbReference type="AlphaFoldDB" id="A0A8J1XIP9"/>
<organism evidence="4 5">
    <name type="scientific">Owenia fusiformis</name>
    <name type="common">Polychaete worm</name>
    <dbReference type="NCBI Taxonomy" id="6347"/>
    <lineage>
        <taxon>Eukaryota</taxon>
        <taxon>Metazoa</taxon>
        <taxon>Spiralia</taxon>
        <taxon>Lophotrochozoa</taxon>
        <taxon>Annelida</taxon>
        <taxon>Polychaeta</taxon>
        <taxon>Sedentaria</taxon>
        <taxon>Canalipalpata</taxon>
        <taxon>Sabellida</taxon>
        <taxon>Oweniida</taxon>
        <taxon>Oweniidae</taxon>
        <taxon>Owenia</taxon>
    </lineage>
</organism>
<feature type="coiled-coil region" evidence="2">
    <location>
        <begin position="339"/>
        <end position="380"/>
    </location>
</feature>
<dbReference type="EMBL" id="CAIIXF020000011">
    <property type="protein sequence ID" value="CAH1799977.1"/>
    <property type="molecule type" value="Genomic_DNA"/>
</dbReference>
<proteinExistence type="predicted"/>
<reference evidence="4" key="1">
    <citation type="submission" date="2022-03" db="EMBL/GenBank/DDBJ databases">
        <authorList>
            <person name="Martin C."/>
        </authorList>
    </citation>
    <scope>NUCLEOTIDE SEQUENCE</scope>
</reference>
<dbReference type="Pfam" id="PF15739">
    <property type="entry name" value="TSNAXIP1_N"/>
    <property type="match status" value="1"/>
</dbReference>
<sequence length="552" mass="62961">MATKATNTTEEPLADLLNRFEVANVRDTHDLSGGHLNESNMLKHAEISNRKPWESSQKPHINMREAGKLQHGGKKNNESQKTMLDTLINFSMGTAGTLESPTKVPEMPNPIKFMQPDLTYKLEPIDNKSKPKSRQKSPVNTLHTETIPRAADQKHEKSLQQETMKNPRLLDQTFIQELTIPDLMLPKSKYHDSDYIDSGRDSPKHVFVPNHLTAITKKDQHRQIKDFEQTIVRKHETMEQNVLSGVKAVEHLERKLREDLDTLEYDGYGPNFHRLQVYSNVYEDLIADSPTLSYILKTIKAEYDNYISSLLDSQAPQHSILNEQVEQLQARGTSKPELLNREQERLKKLESRAKELLDQSDKLHADIEEANELLAEAEAIEPPKRSTLYHEETKLDPSDQVEELHTAILEKLDQMKVIRDGLHEKYVPLSVCGHLEQCIKESDIEVQKLLKQNEFFEKGNNELEGDLKEAIQGAELSEREHRKVNRRIDGVMSLDSSRSTASSVRSVKSKVAGTAQGETGDVAPHLSEGEDEPVNEDESDDDDDDKWEFYIS</sequence>
<feature type="region of interest" description="Disordered" evidence="3">
    <location>
        <begin position="489"/>
        <end position="552"/>
    </location>
</feature>
<comment type="caution">
    <text evidence="4">The sequence shown here is derived from an EMBL/GenBank/DDBJ whole genome shotgun (WGS) entry which is preliminary data.</text>
</comment>
<dbReference type="Proteomes" id="UP000749559">
    <property type="component" value="Unassembled WGS sequence"/>
</dbReference>
<evidence type="ECO:0000256" key="2">
    <source>
        <dbReference type="SAM" id="Coils"/>
    </source>
</evidence>
<gene>
    <name evidence="4" type="ORF">OFUS_LOCUS23930</name>
</gene>
<evidence type="ECO:0000256" key="3">
    <source>
        <dbReference type="SAM" id="MobiDB-lite"/>
    </source>
</evidence>
<evidence type="ECO:0000313" key="4">
    <source>
        <dbReference type="EMBL" id="CAH1799977.1"/>
    </source>
</evidence>
<feature type="compositionally biased region" description="Low complexity" evidence="3">
    <location>
        <begin position="496"/>
        <end position="512"/>
    </location>
</feature>